<dbReference type="Gene3D" id="3.40.190.290">
    <property type="match status" value="1"/>
</dbReference>
<dbReference type="Pfam" id="PF00126">
    <property type="entry name" value="HTH_1"/>
    <property type="match status" value="1"/>
</dbReference>
<dbReference type="InterPro" id="IPR058163">
    <property type="entry name" value="LysR-type_TF_proteobact-type"/>
</dbReference>
<dbReference type="PANTHER" id="PTHR30537:SF72">
    <property type="entry name" value="LYSR FAMILY TRANSCRIPTIONAL REGULATOR"/>
    <property type="match status" value="1"/>
</dbReference>
<keyword evidence="4" id="KW-0804">Transcription</keyword>
<keyword evidence="3" id="KW-0238">DNA-binding</keyword>
<dbReference type="SUPFAM" id="SSF53850">
    <property type="entry name" value="Periplasmic binding protein-like II"/>
    <property type="match status" value="1"/>
</dbReference>
<evidence type="ECO:0000313" key="6">
    <source>
        <dbReference type="EMBL" id="AKU94702.1"/>
    </source>
</evidence>
<evidence type="ECO:0000256" key="1">
    <source>
        <dbReference type="ARBA" id="ARBA00009437"/>
    </source>
</evidence>
<dbReference type="AlphaFoldDB" id="A0A0K1PMG7"/>
<organism evidence="6 7">
    <name type="scientific">Labilithrix luteola</name>
    <dbReference type="NCBI Taxonomy" id="1391654"/>
    <lineage>
        <taxon>Bacteria</taxon>
        <taxon>Pseudomonadati</taxon>
        <taxon>Myxococcota</taxon>
        <taxon>Polyangia</taxon>
        <taxon>Polyangiales</taxon>
        <taxon>Labilitrichaceae</taxon>
        <taxon>Labilithrix</taxon>
    </lineage>
</organism>
<evidence type="ECO:0000256" key="4">
    <source>
        <dbReference type="ARBA" id="ARBA00023163"/>
    </source>
</evidence>
<dbReference type="PATRIC" id="fig|1391654.3.peg.1384"/>
<dbReference type="InterPro" id="IPR036388">
    <property type="entry name" value="WH-like_DNA-bd_sf"/>
</dbReference>
<dbReference type="EMBL" id="CP012333">
    <property type="protein sequence ID" value="AKU94702.1"/>
    <property type="molecule type" value="Genomic_DNA"/>
</dbReference>
<dbReference type="InterPro" id="IPR000847">
    <property type="entry name" value="LysR_HTH_N"/>
</dbReference>
<evidence type="ECO:0000259" key="5">
    <source>
        <dbReference type="PROSITE" id="PS50931"/>
    </source>
</evidence>
<keyword evidence="7" id="KW-1185">Reference proteome</keyword>
<sequence length="302" mass="33703">MAAFVHAVEQRSYVAAGRLLGISSSAVAKSISRLEDDLGVRLLQRSSRQFGLTEEGQSFYERCRRILDDVRDAEAALHDAREVPRGRLRVSVPHLVGTTLLLPRLGEFVAAYPEVELDLRLDDALVDIVGDDVDLAIRTGELDDSRLVARRLVEQHFVVCATREYFERHGSPLHPRDLSAHECLHFRFPSTGRLQPWAFRRELGDLRLPTTIAFDNSDGIRLGVANHLGVACLPVYVARELTKTVPLRAVLTEFVEPRGSLSVVWPSNRQLSPKVRVFADFVIRSFDEGTPLVGRIGSASFS</sequence>
<dbReference type="GO" id="GO:0003700">
    <property type="term" value="F:DNA-binding transcription factor activity"/>
    <property type="evidence" value="ECO:0007669"/>
    <property type="project" value="InterPro"/>
</dbReference>
<dbReference type="PANTHER" id="PTHR30537">
    <property type="entry name" value="HTH-TYPE TRANSCRIPTIONAL REGULATOR"/>
    <property type="match status" value="1"/>
</dbReference>
<reference evidence="6 7" key="1">
    <citation type="submission" date="2015-08" db="EMBL/GenBank/DDBJ databases">
        <authorList>
            <person name="Babu N.S."/>
            <person name="Beckwith C.J."/>
            <person name="Beseler K.G."/>
            <person name="Brison A."/>
            <person name="Carone J.V."/>
            <person name="Caskin T.P."/>
            <person name="Diamond M."/>
            <person name="Durham M.E."/>
            <person name="Foxe J.M."/>
            <person name="Go M."/>
            <person name="Henderson B.A."/>
            <person name="Jones I.B."/>
            <person name="McGettigan J.A."/>
            <person name="Micheletti S.J."/>
            <person name="Nasrallah M.E."/>
            <person name="Ortiz D."/>
            <person name="Piller C.R."/>
            <person name="Privatt S.R."/>
            <person name="Schneider S.L."/>
            <person name="Sharp S."/>
            <person name="Smith T.C."/>
            <person name="Stanton J.D."/>
            <person name="Ullery H.E."/>
            <person name="Wilson R.J."/>
            <person name="Serrano M.G."/>
            <person name="Buck G."/>
            <person name="Lee V."/>
            <person name="Wang Y."/>
            <person name="Carvalho R."/>
            <person name="Voegtly L."/>
            <person name="Shi R."/>
            <person name="Duckworth R."/>
            <person name="Johnson A."/>
            <person name="Loviza R."/>
            <person name="Walstead R."/>
            <person name="Shah Z."/>
            <person name="Kiflezghi M."/>
            <person name="Wade K."/>
            <person name="Ball S.L."/>
            <person name="Bradley K.W."/>
            <person name="Asai D.J."/>
            <person name="Bowman C.A."/>
            <person name="Russell D.A."/>
            <person name="Pope W.H."/>
            <person name="Jacobs-Sera D."/>
            <person name="Hendrix R.W."/>
            <person name="Hatfull G.F."/>
        </authorList>
    </citation>
    <scope>NUCLEOTIDE SEQUENCE [LARGE SCALE GENOMIC DNA]</scope>
    <source>
        <strain evidence="6 7">DSM 27648</strain>
    </source>
</reference>
<dbReference type="Proteomes" id="UP000064967">
    <property type="component" value="Chromosome"/>
</dbReference>
<evidence type="ECO:0000256" key="3">
    <source>
        <dbReference type="ARBA" id="ARBA00023125"/>
    </source>
</evidence>
<dbReference type="KEGG" id="llu:AKJ09_01366"/>
<dbReference type="FunFam" id="1.10.10.10:FF:000001">
    <property type="entry name" value="LysR family transcriptional regulator"/>
    <property type="match status" value="1"/>
</dbReference>
<dbReference type="STRING" id="1391654.AKJ09_01366"/>
<feature type="domain" description="HTH lysR-type" evidence="5">
    <location>
        <begin position="1"/>
        <end position="53"/>
    </location>
</feature>
<proteinExistence type="inferred from homology"/>
<dbReference type="GO" id="GO:0006351">
    <property type="term" value="P:DNA-templated transcription"/>
    <property type="evidence" value="ECO:0007669"/>
    <property type="project" value="TreeGrafter"/>
</dbReference>
<dbReference type="InterPro" id="IPR005119">
    <property type="entry name" value="LysR_subst-bd"/>
</dbReference>
<dbReference type="PROSITE" id="PS50931">
    <property type="entry name" value="HTH_LYSR"/>
    <property type="match status" value="1"/>
</dbReference>
<name>A0A0K1PMG7_9BACT</name>
<dbReference type="InterPro" id="IPR036390">
    <property type="entry name" value="WH_DNA-bd_sf"/>
</dbReference>
<protein>
    <submittedName>
        <fullName evidence="6">Transcriptional regulator, LysR family</fullName>
    </submittedName>
</protein>
<evidence type="ECO:0000256" key="2">
    <source>
        <dbReference type="ARBA" id="ARBA00023015"/>
    </source>
</evidence>
<comment type="similarity">
    <text evidence="1">Belongs to the LysR transcriptional regulatory family.</text>
</comment>
<keyword evidence="2" id="KW-0805">Transcription regulation</keyword>
<evidence type="ECO:0000313" key="7">
    <source>
        <dbReference type="Proteomes" id="UP000064967"/>
    </source>
</evidence>
<accession>A0A0K1PMG7</accession>
<dbReference type="Gene3D" id="1.10.10.10">
    <property type="entry name" value="Winged helix-like DNA-binding domain superfamily/Winged helix DNA-binding domain"/>
    <property type="match status" value="1"/>
</dbReference>
<dbReference type="GO" id="GO:0043565">
    <property type="term" value="F:sequence-specific DNA binding"/>
    <property type="evidence" value="ECO:0007669"/>
    <property type="project" value="TreeGrafter"/>
</dbReference>
<dbReference type="SUPFAM" id="SSF46785">
    <property type="entry name" value="Winged helix' DNA-binding domain"/>
    <property type="match status" value="1"/>
</dbReference>
<dbReference type="Pfam" id="PF03466">
    <property type="entry name" value="LysR_substrate"/>
    <property type="match status" value="1"/>
</dbReference>
<gene>
    <name evidence="6" type="ORF">AKJ09_01366</name>
</gene>